<dbReference type="PANTHER" id="PTHR45947">
    <property type="entry name" value="SULFOQUINOVOSYL TRANSFERASE SQD2"/>
    <property type="match status" value="1"/>
</dbReference>
<dbReference type="InterPro" id="IPR001296">
    <property type="entry name" value="Glyco_trans_1"/>
</dbReference>
<dbReference type="STRING" id="649333.SAMN04487989_10329"/>
<accession>A0A1I5BCU9</accession>
<dbReference type="RefSeq" id="WP_092207625.1">
    <property type="nucleotide sequence ID" value="NZ_FOVN01000003.1"/>
</dbReference>
<dbReference type="OrthoDB" id="1395864at2"/>
<protein>
    <submittedName>
        <fullName evidence="2">Glycosyltransferase involved in cell wall bisynthesis</fullName>
    </submittedName>
</protein>
<evidence type="ECO:0000259" key="1">
    <source>
        <dbReference type="Pfam" id="PF00534"/>
    </source>
</evidence>
<dbReference type="EMBL" id="FOVN01000003">
    <property type="protein sequence ID" value="SFN72532.1"/>
    <property type="molecule type" value="Genomic_DNA"/>
</dbReference>
<proteinExistence type="predicted"/>
<dbReference type="Proteomes" id="UP000198705">
    <property type="component" value="Unassembled WGS sequence"/>
</dbReference>
<dbReference type="InterPro" id="IPR050194">
    <property type="entry name" value="Glycosyltransferase_grp1"/>
</dbReference>
<dbReference type="AlphaFoldDB" id="A0A1I5BCU9"/>
<name>A0A1I5BCU9_9FLAO</name>
<evidence type="ECO:0000313" key="3">
    <source>
        <dbReference type="Proteomes" id="UP000198705"/>
    </source>
</evidence>
<reference evidence="3" key="1">
    <citation type="submission" date="2016-10" db="EMBL/GenBank/DDBJ databases">
        <authorList>
            <person name="Varghese N."/>
            <person name="Submissions S."/>
        </authorList>
    </citation>
    <scope>NUCLEOTIDE SEQUENCE [LARGE SCALE GENOMIC DNA]</scope>
    <source>
        <strain evidence="3">DSM 23925</strain>
    </source>
</reference>
<gene>
    <name evidence="2" type="ORF">SAMN04487989_10329</name>
</gene>
<dbReference type="CDD" id="cd03801">
    <property type="entry name" value="GT4_PimA-like"/>
    <property type="match status" value="1"/>
</dbReference>
<dbReference type="Gene3D" id="3.40.50.2000">
    <property type="entry name" value="Glycogen Phosphorylase B"/>
    <property type="match status" value="1"/>
</dbReference>
<dbReference type="SUPFAM" id="SSF53756">
    <property type="entry name" value="UDP-Glycosyltransferase/glycogen phosphorylase"/>
    <property type="match status" value="1"/>
</dbReference>
<sequence>MKTLTIISHTEHYLRADGTIVGLGSTVTEINELLAVFDRIIHVAMLHTSVAPPSAIPYVSERIAFVSLPAVGGTGWQAKLGIVFHIPTILFRVRTALNQSDYFQFRAPTGIGVFTIPYLVWFTSKSGWFKYAGNWKQPHPPLAYRFQKWLLEKQSRPVTINGFWDDQPSHCLSFENPCLTAQNILDGQATIRQKVLQYPIDFCFVGRLEVAKGLDFLLEALAQMDRTLLPRIGTIHIVGTGALQAYYEAEASALAMPVIFHGYLSRDAVHAIYKRCHGIVLPSASEGFPKVIAEAMNFGCVPIVSNVSSISHYVHHGVNGFLMETLDVPCLIACLAQFLSLKPGAYTGLKAHSLADMNRFSYSFYNQRLLESVL</sequence>
<evidence type="ECO:0000313" key="2">
    <source>
        <dbReference type="EMBL" id="SFN72532.1"/>
    </source>
</evidence>
<keyword evidence="2" id="KW-0808">Transferase</keyword>
<dbReference type="GO" id="GO:0016757">
    <property type="term" value="F:glycosyltransferase activity"/>
    <property type="evidence" value="ECO:0007669"/>
    <property type="project" value="InterPro"/>
</dbReference>
<keyword evidence="3" id="KW-1185">Reference proteome</keyword>
<feature type="domain" description="Glycosyl transferase family 1" evidence="1">
    <location>
        <begin position="199"/>
        <end position="340"/>
    </location>
</feature>
<organism evidence="2 3">
    <name type="scientific">Bizionia echini</name>
    <dbReference type="NCBI Taxonomy" id="649333"/>
    <lineage>
        <taxon>Bacteria</taxon>
        <taxon>Pseudomonadati</taxon>
        <taxon>Bacteroidota</taxon>
        <taxon>Flavobacteriia</taxon>
        <taxon>Flavobacteriales</taxon>
        <taxon>Flavobacteriaceae</taxon>
        <taxon>Bizionia</taxon>
    </lineage>
</organism>
<dbReference type="Pfam" id="PF00534">
    <property type="entry name" value="Glycos_transf_1"/>
    <property type="match status" value="1"/>
</dbReference>
<dbReference type="PANTHER" id="PTHR45947:SF3">
    <property type="entry name" value="SULFOQUINOVOSYL TRANSFERASE SQD2"/>
    <property type="match status" value="1"/>
</dbReference>